<protein>
    <submittedName>
        <fullName evidence="9">Uncharacterized protein</fullName>
    </submittedName>
</protein>
<organism evidence="9 10">
    <name type="scientific">Odynerus spinipes</name>
    <dbReference type="NCBI Taxonomy" id="1348599"/>
    <lineage>
        <taxon>Eukaryota</taxon>
        <taxon>Metazoa</taxon>
        <taxon>Ecdysozoa</taxon>
        <taxon>Arthropoda</taxon>
        <taxon>Hexapoda</taxon>
        <taxon>Insecta</taxon>
        <taxon>Pterygota</taxon>
        <taxon>Neoptera</taxon>
        <taxon>Endopterygota</taxon>
        <taxon>Hymenoptera</taxon>
        <taxon>Apocrita</taxon>
        <taxon>Aculeata</taxon>
        <taxon>Vespoidea</taxon>
        <taxon>Vespidae</taxon>
        <taxon>Eumeninae</taxon>
        <taxon>Odynerus</taxon>
    </lineage>
</organism>
<keyword evidence="10" id="KW-1185">Reference proteome</keyword>
<keyword evidence="7" id="KW-0325">Glycoprotein</keyword>
<dbReference type="InterPro" id="IPR052192">
    <property type="entry name" value="Insect_Ionotropic_Sensory_Rcpt"/>
</dbReference>
<reference evidence="9" key="1">
    <citation type="submission" date="2021-08" db="EMBL/GenBank/DDBJ databases">
        <authorList>
            <person name="Misof B."/>
            <person name="Oliver O."/>
            <person name="Podsiadlowski L."/>
            <person name="Donath A."/>
            <person name="Peters R."/>
            <person name="Mayer C."/>
            <person name="Rust J."/>
            <person name="Gunkel S."/>
            <person name="Lesny P."/>
            <person name="Martin S."/>
            <person name="Oeyen J.P."/>
            <person name="Petersen M."/>
            <person name="Panagiotis P."/>
            <person name="Wilbrandt J."/>
            <person name="Tanja T."/>
        </authorList>
    </citation>
    <scope>NUCLEOTIDE SEQUENCE</scope>
    <source>
        <strain evidence="9">GBR_01_08_01A</strain>
        <tissue evidence="9">Thorax + abdomen</tissue>
    </source>
</reference>
<accession>A0AAD9RPG4</accession>
<dbReference type="SUPFAM" id="SSF53850">
    <property type="entry name" value="Periplasmic binding protein-like II"/>
    <property type="match status" value="1"/>
</dbReference>
<feature type="transmembrane region" description="Helical" evidence="8">
    <location>
        <begin position="464"/>
        <end position="482"/>
    </location>
</feature>
<evidence type="ECO:0000256" key="7">
    <source>
        <dbReference type="ARBA" id="ARBA00023180"/>
    </source>
</evidence>
<keyword evidence="4 8" id="KW-1133">Transmembrane helix</keyword>
<comment type="subcellular location">
    <subcellularLocation>
        <location evidence="1">Cell membrane</location>
        <topology evidence="1">Multi-pass membrane protein</topology>
    </subcellularLocation>
</comment>
<evidence type="ECO:0000313" key="9">
    <source>
        <dbReference type="EMBL" id="KAK2583469.1"/>
    </source>
</evidence>
<keyword evidence="3 8" id="KW-0812">Transmembrane</keyword>
<reference evidence="9" key="2">
    <citation type="journal article" date="2023" name="Commun. Biol.">
        <title>Intrasexual cuticular hydrocarbon dimorphism in a wasp sheds light on hydrocarbon biosynthesis genes in Hymenoptera.</title>
        <authorList>
            <person name="Moris V.C."/>
            <person name="Podsiadlowski L."/>
            <person name="Martin S."/>
            <person name="Oeyen J.P."/>
            <person name="Donath A."/>
            <person name="Petersen M."/>
            <person name="Wilbrandt J."/>
            <person name="Misof B."/>
            <person name="Liedtke D."/>
            <person name="Thamm M."/>
            <person name="Scheiner R."/>
            <person name="Schmitt T."/>
            <person name="Niehuis O."/>
        </authorList>
    </citation>
    <scope>NUCLEOTIDE SEQUENCE</scope>
    <source>
        <strain evidence="9">GBR_01_08_01A</strain>
    </source>
</reference>
<keyword evidence="6" id="KW-0675">Receptor</keyword>
<name>A0AAD9RPG4_9HYME</name>
<feature type="transmembrane region" description="Helical" evidence="8">
    <location>
        <begin position="130"/>
        <end position="154"/>
    </location>
</feature>
<keyword evidence="5 8" id="KW-0472">Membrane</keyword>
<dbReference type="GO" id="GO:0005886">
    <property type="term" value="C:plasma membrane"/>
    <property type="evidence" value="ECO:0007669"/>
    <property type="project" value="UniProtKB-SubCell"/>
</dbReference>
<evidence type="ECO:0000256" key="5">
    <source>
        <dbReference type="ARBA" id="ARBA00023136"/>
    </source>
</evidence>
<sequence length="494" mass="57188">MDLTRTKHFAFKERRRFDGYPLRISIFETVMMSKVGDEYGGPEGTFVNLVCRKMNVTPIYIETPNSFGWTVNGVFTGALAEIAYDRADVCFNQFFVKNHHTTELVSALYLGSDELCVLTPKASPVPGHLVILRIFTVQSWILIILTHAIVSLVYTRMRMTRDEHPREARKTHVKASLSNFGSSGASGDMYDTLRHERNTDAKLRTVDAQILETEYDTGDKETRSGKYHNVRENARLCRFVTTGKTLDPVCISSLIKYLTEVFLQLLQPLENARPHFPERLVLICNLIMGLILSGIFTSQLTSHYSKRTYFKEIRSLEDLKEIGLPILTSARDVLQDAIGKDDHLELKKYDLRMEYANDTEMRRRLIYTKDAAILRRREFIRWKYNDEEVARINVIENCPITYVMAPLLKRGSPFLKTINQIIGQLHNGGLYRKWLENALYDRQLANFKRKPKEHQKLTIDHFCVPFVIWFIGLAIGTIVFAFERKLFNVPRFLL</sequence>
<dbReference type="EMBL" id="JAIFRP010000030">
    <property type="protein sequence ID" value="KAK2583469.1"/>
    <property type="molecule type" value="Genomic_DNA"/>
</dbReference>
<dbReference type="Proteomes" id="UP001258017">
    <property type="component" value="Unassembled WGS sequence"/>
</dbReference>
<dbReference type="PANTHER" id="PTHR42643">
    <property type="entry name" value="IONOTROPIC RECEPTOR 20A-RELATED"/>
    <property type="match status" value="1"/>
</dbReference>
<gene>
    <name evidence="9" type="ORF">KPH14_009438</name>
</gene>
<evidence type="ECO:0000256" key="6">
    <source>
        <dbReference type="ARBA" id="ARBA00023170"/>
    </source>
</evidence>
<evidence type="ECO:0000256" key="1">
    <source>
        <dbReference type="ARBA" id="ARBA00004651"/>
    </source>
</evidence>
<evidence type="ECO:0000256" key="8">
    <source>
        <dbReference type="SAM" id="Phobius"/>
    </source>
</evidence>
<dbReference type="AlphaFoldDB" id="A0AAD9RPG4"/>
<evidence type="ECO:0000256" key="4">
    <source>
        <dbReference type="ARBA" id="ARBA00022989"/>
    </source>
</evidence>
<dbReference type="PANTHER" id="PTHR42643:SF31">
    <property type="entry name" value="IONOTROPIC RECEPTOR 68B-RELATED"/>
    <property type="match status" value="1"/>
</dbReference>
<comment type="caution">
    <text evidence="9">The sequence shown here is derived from an EMBL/GenBank/DDBJ whole genome shotgun (WGS) entry which is preliminary data.</text>
</comment>
<evidence type="ECO:0000313" key="10">
    <source>
        <dbReference type="Proteomes" id="UP001258017"/>
    </source>
</evidence>
<evidence type="ECO:0000256" key="2">
    <source>
        <dbReference type="ARBA" id="ARBA00022475"/>
    </source>
</evidence>
<evidence type="ECO:0000256" key="3">
    <source>
        <dbReference type="ARBA" id="ARBA00022692"/>
    </source>
</evidence>
<proteinExistence type="predicted"/>
<keyword evidence="2" id="KW-1003">Cell membrane</keyword>